<accession>A0ABR6KP83</accession>
<proteinExistence type="predicted"/>
<protein>
    <submittedName>
        <fullName evidence="1">Uncharacterized protein</fullName>
    </submittedName>
</protein>
<gene>
    <name evidence="1" type="ORF">GGQ57_003237</name>
</gene>
<keyword evidence="2" id="KW-1185">Reference proteome</keyword>
<evidence type="ECO:0000313" key="2">
    <source>
        <dbReference type="Proteomes" id="UP000533637"/>
    </source>
</evidence>
<dbReference type="EMBL" id="JACHOC010000006">
    <property type="protein sequence ID" value="MBB4623325.1"/>
    <property type="molecule type" value="Genomic_DNA"/>
</dbReference>
<evidence type="ECO:0000313" key="1">
    <source>
        <dbReference type="EMBL" id="MBB4623325.1"/>
    </source>
</evidence>
<reference evidence="1 2" key="1">
    <citation type="submission" date="2020-08" db="EMBL/GenBank/DDBJ databases">
        <title>Genomic Encyclopedia of Type Strains, Phase IV (KMG-IV): sequencing the most valuable type-strain genomes for metagenomic binning, comparative biology and taxonomic classification.</title>
        <authorList>
            <person name="Goeker M."/>
        </authorList>
    </citation>
    <scope>NUCLEOTIDE SEQUENCE [LARGE SCALE GENOMIC DNA]</scope>
    <source>
        <strain evidence="1 2">DSM 102983</strain>
    </source>
</reference>
<comment type="caution">
    <text evidence="1">The sequence shown here is derived from an EMBL/GenBank/DDBJ whole genome shotgun (WGS) entry which is preliminary data.</text>
</comment>
<dbReference type="Proteomes" id="UP000533637">
    <property type="component" value="Unassembled WGS sequence"/>
</dbReference>
<organism evidence="1 2">
    <name type="scientific">Parabacteroides faecis</name>
    <dbReference type="NCBI Taxonomy" id="1217282"/>
    <lineage>
        <taxon>Bacteria</taxon>
        <taxon>Pseudomonadati</taxon>
        <taxon>Bacteroidota</taxon>
        <taxon>Bacteroidia</taxon>
        <taxon>Bacteroidales</taxon>
        <taxon>Tannerellaceae</taxon>
        <taxon>Parabacteroides</taxon>
    </lineage>
</organism>
<name>A0ABR6KP83_9BACT</name>
<sequence length="47" mass="5802">MVSKFETIELNLENVCFKLLIYNSLNLFLRRLCLHDEKNNKKSRFYY</sequence>